<feature type="domain" description="Chromosome segregation in meiosis protein 3" evidence="9">
    <location>
        <begin position="74"/>
        <end position="155"/>
    </location>
</feature>
<evidence type="ECO:0000256" key="5">
    <source>
        <dbReference type="ARBA" id="ARBA00023242"/>
    </source>
</evidence>
<feature type="region of interest" description="Disordered" evidence="8">
    <location>
        <begin position="1"/>
        <end position="53"/>
    </location>
</feature>
<evidence type="ECO:0000259" key="9">
    <source>
        <dbReference type="Pfam" id="PF07962"/>
    </source>
</evidence>
<feature type="compositionally biased region" description="Acidic residues" evidence="8">
    <location>
        <begin position="230"/>
        <end position="240"/>
    </location>
</feature>
<dbReference type="eggNOG" id="KOG3004">
    <property type="taxonomic scope" value="Eukaryota"/>
</dbReference>
<dbReference type="InParanoid" id="F0XB00"/>
<evidence type="ECO:0000256" key="1">
    <source>
        <dbReference type="ARBA" id="ARBA00004123"/>
    </source>
</evidence>
<dbReference type="PANTHER" id="PTHR13220:SF11">
    <property type="entry name" value="TIMELESS-INTERACTING PROTEIN"/>
    <property type="match status" value="1"/>
</dbReference>
<accession>F0XB00</accession>
<gene>
    <name evidence="10" type="ORF">CMQ_1774</name>
</gene>
<evidence type="ECO:0000256" key="7">
    <source>
        <dbReference type="RuleBase" id="RU366049"/>
    </source>
</evidence>
<comment type="subcellular location">
    <subcellularLocation>
        <location evidence="1 7">Nucleus</location>
    </subcellularLocation>
</comment>
<evidence type="ECO:0000313" key="11">
    <source>
        <dbReference type="Proteomes" id="UP000007796"/>
    </source>
</evidence>
<proteinExistence type="inferred from homology"/>
<dbReference type="PANTHER" id="PTHR13220">
    <property type="entry name" value="TIMELESS INTERACTING-RELATED"/>
    <property type="match status" value="1"/>
</dbReference>
<keyword evidence="5 7" id="KW-0539">Nucleus</keyword>
<comment type="function">
    <text evidence="7">Plays an important role in the control of DNA replication and the maintenance of replication fork stability.</text>
</comment>
<dbReference type="AlphaFoldDB" id="F0XB00"/>
<keyword evidence="4" id="KW-0236">DNA replication inhibitor</keyword>
<protein>
    <recommendedName>
        <fullName evidence="7">Chromosome segregation in meiosis protein</fullName>
    </recommendedName>
</protein>
<dbReference type="GO" id="GO:0031297">
    <property type="term" value="P:replication fork processing"/>
    <property type="evidence" value="ECO:0007669"/>
    <property type="project" value="UniProtKB-UniRule"/>
</dbReference>
<keyword evidence="11" id="KW-1185">Reference proteome</keyword>
<keyword evidence="3 7" id="KW-0227">DNA damage</keyword>
<organism evidence="11">
    <name type="scientific">Grosmannia clavigera (strain kw1407 / UAMH 11150)</name>
    <name type="common">Blue stain fungus</name>
    <name type="synonym">Graphiocladiella clavigera</name>
    <dbReference type="NCBI Taxonomy" id="655863"/>
    <lineage>
        <taxon>Eukaryota</taxon>
        <taxon>Fungi</taxon>
        <taxon>Dikarya</taxon>
        <taxon>Ascomycota</taxon>
        <taxon>Pezizomycotina</taxon>
        <taxon>Sordariomycetes</taxon>
        <taxon>Sordariomycetidae</taxon>
        <taxon>Ophiostomatales</taxon>
        <taxon>Ophiostomataceae</taxon>
        <taxon>Leptographium</taxon>
    </lineage>
</organism>
<dbReference type="GO" id="GO:0003677">
    <property type="term" value="F:DNA binding"/>
    <property type="evidence" value="ECO:0007669"/>
    <property type="project" value="TreeGrafter"/>
</dbReference>
<dbReference type="InterPro" id="IPR040038">
    <property type="entry name" value="TIPIN/Csm3/Swi3"/>
</dbReference>
<evidence type="ECO:0000256" key="8">
    <source>
        <dbReference type="SAM" id="MobiDB-lite"/>
    </source>
</evidence>
<feature type="compositionally biased region" description="Basic and acidic residues" evidence="8">
    <location>
        <begin position="155"/>
        <end position="175"/>
    </location>
</feature>
<dbReference type="InterPro" id="IPR012923">
    <property type="entry name" value="Csm3"/>
</dbReference>
<dbReference type="GO" id="GO:0031298">
    <property type="term" value="C:replication fork protection complex"/>
    <property type="evidence" value="ECO:0007669"/>
    <property type="project" value="TreeGrafter"/>
</dbReference>
<reference evidence="10 11" key="1">
    <citation type="journal article" date="2011" name="Proc. Natl. Acad. Sci. U.S.A.">
        <title>Genome and transcriptome analyses of the mountain pine beetle-fungal symbiont Grosmannia clavigera, a lodgepole pine pathogen.</title>
        <authorList>
            <person name="DiGuistini S."/>
            <person name="Wang Y."/>
            <person name="Liao N.Y."/>
            <person name="Taylor G."/>
            <person name="Tanguay P."/>
            <person name="Feau N."/>
            <person name="Henrissat B."/>
            <person name="Chan S.K."/>
            <person name="Hesse-Orce U."/>
            <person name="Alamouti S.M."/>
            <person name="Tsui C.K.M."/>
            <person name="Docking R.T."/>
            <person name="Levasseur A."/>
            <person name="Haridas S."/>
            <person name="Robertson G."/>
            <person name="Birol I."/>
            <person name="Holt R.A."/>
            <person name="Marra M.A."/>
            <person name="Hamelin R.C."/>
            <person name="Hirst M."/>
            <person name="Jones S.J.M."/>
            <person name="Bohlmann J."/>
            <person name="Breuil C."/>
        </authorList>
    </citation>
    <scope>NUCLEOTIDE SEQUENCE [LARGE SCALE GENOMIC DNA]</scope>
    <source>
        <strain evidence="11">kw1407 / UAMH 11150</strain>
    </source>
</reference>
<dbReference type="EMBL" id="GL629747">
    <property type="protein sequence ID" value="EFX05138.1"/>
    <property type="molecule type" value="Genomic_DNA"/>
</dbReference>
<dbReference type="HOGENOM" id="CLU_036204_1_0_1"/>
<dbReference type="Proteomes" id="UP000007796">
    <property type="component" value="Unassembled WGS sequence"/>
</dbReference>
<dbReference type="GO" id="GO:0006974">
    <property type="term" value="P:DNA damage response"/>
    <property type="evidence" value="ECO:0007669"/>
    <property type="project" value="UniProtKB-KW"/>
</dbReference>
<dbReference type="GO" id="GO:0043111">
    <property type="term" value="P:replication fork arrest"/>
    <property type="evidence" value="ECO:0007669"/>
    <property type="project" value="TreeGrafter"/>
</dbReference>
<name>F0XB00_GROCL</name>
<dbReference type="GO" id="GO:0000076">
    <property type="term" value="P:DNA replication checkpoint signaling"/>
    <property type="evidence" value="ECO:0007669"/>
    <property type="project" value="UniProtKB-UniRule"/>
</dbReference>
<comment type="similarity">
    <text evidence="2 7">Belongs to the CSM3 family.</text>
</comment>
<dbReference type="RefSeq" id="XP_014174620.1">
    <property type="nucleotide sequence ID" value="XM_014319145.1"/>
</dbReference>
<feature type="region of interest" description="Disordered" evidence="8">
    <location>
        <begin position="155"/>
        <end position="292"/>
    </location>
</feature>
<evidence type="ECO:0000256" key="3">
    <source>
        <dbReference type="ARBA" id="ARBA00022763"/>
    </source>
</evidence>
<feature type="compositionally biased region" description="Low complexity" evidence="8">
    <location>
        <begin position="197"/>
        <end position="208"/>
    </location>
</feature>
<feature type="compositionally biased region" description="Pro residues" evidence="8">
    <location>
        <begin position="209"/>
        <end position="219"/>
    </location>
</feature>
<keyword evidence="6 7" id="KW-0131">Cell cycle</keyword>
<evidence type="ECO:0000256" key="6">
    <source>
        <dbReference type="ARBA" id="ARBA00023306"/>
    </source>
</evidence>
<feature type="compositionally biased region" description="Polar residues" evidence="8">
    <location>
        <begin position="177"/>
        <end position="189"/>
    </location>
</feature>
<dbReference type="STRING" id="655863.F0XB00"/>
<dbReference type="OrthoDB" id="437078at2759"/>
<evidence type="ECO:0000256" key="4">
    <source>
        <dbReference type="ARBA" id="ARBA00022880"/>
    </source>
</evidence>
<dbReference type="GeneID" id="25974689"/>
<sequence>MASDVRRPQAPPSAGGFEDYLPDDLADYGSLFGDEQDGADKSGKSKKAGGDVTAGLGIDEEVDVKKRAREPRVKLDETRILSAKGIPALRQRARNLKLKGKGHEFADASRLLSMYQLWLDDLFPKARFGDALAMVEKEGHKASMHKMRMEWINESKPRDHGDSDAEGQPGEHEDAQPAQQSGPRPSVPSQGEKEPLQPQTQTQTQPQPQAAPQPQPQPRPRQTGTSSGDPMEEDLLDEDLYGASPVRPSRRHEADEVPDEDELDALMAEAAEAHEQPPAQPPVPTQTAMDDMGDMDELDALMAEAEAAS</sequence>
<dbReference type="Pfam" id="PF07962">
    <property type="entry name" value="Swi3"/>
    <property type="match status" value="1"/>
</dbReference>
<evidence type="ECO:0000313" key="10">
    <source>
        <dbReference type="EMBL" id="EFX05138.1"/>
    </source>
</evidence>
<evidence type="ECO:0000256" key="2">
    <source>
        <dbReference type="ARBA" id="ARBA00006075"/>
    </source>
</evidence>